<reference evidence="1 2" key="1">
    <citation type="submission" date="2019-10" db="EMBL/GenBank/DDBJ databases">
        <title>A soil myxobacterium in the family Polyangiaceae.</title>
        <authorList>
            <person name="Li Y."/>
            <person name="Wang J."/>
        </authorList>
    </citation>
    <scope>NUCLEOTIDE SEQUENCE [LARGE SCALE GENOMIC DNA]</scope>
    <source>
        <strain evidence="1 2">DSM 14734</strain>
    </source>
</reference>
<dbReference type="AlphaFoldDB" id="A0A6N7PKF8"/>
<dbReference type="Proteomes" id="UP000440224">
    <property type="component" value="Unassembled WGS sequence"/>
</dbReference>
<evidence type="ECO:0000313" key="2">
    <source>
        <dbReference type="Proteomes" id="UP000440224"/>
    </source>
</evidence>
<comment type="caution">
    <text evidence="1">The sequence shown here is derived from an EMBL/GenBank/DDBJ whole genome shotgun (WGS) entry which is preliminary data.</text>
</comment>
<dbReference type="OrthoDB" id="5505387at2"/>
<evidence type="ECO:0000313" key="1">
    <source>
        <dbReference type="EMBL" id="MRG91326.1"/>
    </source>
</evidence>
<sequence length="258" mass="27891">MARYGYSSVTDKGFSAFAKELHAGAWKGIEIEAYDVPDRMPKASLIEASRPVTLKLRLAWGIRDLDEALGVSGDVIGQLDTEWDAAQRALHLYLGSEAEQKDPERKAAAERLRGSLLAGAGTEQTTYGYEEEVDFGYQQITRAKKAPLEADVQKVGLGPYLARVEEATNALAKGIGREGGKKRTAPSKRLREAMGASSTAFNAVHEDLDFLIEHTRAGKERSMLEGLRAPLIALLERYPAKAKGEGVAAETGEGEATG</sequence>
<accession>A0A6N7PKF8</accession>
<protein>
    <submittedName>
        <fullName evidence="1">Uncharacterized protein</fullName>
    </submittedName>
</protein>
<dbReference type="RefSeq" id="WP_153818130.1">
    <property type="nucleotide sequence ID" value="NZ_WJIE01000001.1"/>
</dbReference>
<gene>
    <name evidence="1" type="ORF">GF068_05220</name>
</gene>
<keyword evidence="2" id="KW-1185">Reference proteome</keyword>
<proteinExistence type="predicted"/>
<dbReference type="EMBL" id="WJIE01000001">
    <property type="protein sequence ID" value="MRG91326.1"/>
    <property type="molecule type" value="Genomic_DNA"/>
</dbReference>
<name>A0A6N7PKF8_9BACT</name>
<organism evidence="1 2">
    <name type="scientific">Polyangium spumosum</name>
    <dbReference type="NCBI Taxonomy" id="889282"/>
    <lineage>
        <taxon>Bacteria</taxon>
        <taxon>Pseudomonadati</taxon>
        <taxon>Myxococcota</taxon>
        <taxon>Polyangia</taxon>
        <taxon>Polyangiales</taxon>
        <taxon>Polyangiaceae</taxon>
        <taxon>Polyangium</taxon>
    </lineage>
</organism>